<dbReference type="InterPro" id="IPR004244">
    <property type="entry name" value="Transposase_22"/>
</dbReference>
<dbReference type="OMA" id="TEERMCE"/>
<keyword evidence="5" id="KW-1185">Reference proteome</keyword>
<dbReference type="PANTHER" id="PTHR11505">
    <property type="entry name" value="L1 TRANSPOSABLE ELEMENT-RELATED"/>
    <property type="match status" value="1"/>
</dbReference>
<dbReference type="InParanoid" id="H3A0R3"/>
<dbReference type="Ensembl" id="ENSLACT00000003264.1">
    <property type="protein sequence ID" value="ENSLACP00000003234.1"/>
    <property type="gene ID" value="ENSLACG00000002891.1"/>
</dbReference>
<dbReference type="HOGENOM" id="CLU_062834_2_0_1"/>
<reference evidence="4" key="3">
    <citation type="submission" date="2025-09" db="UniProtKB">
        <authorList>
            <consortium name="Ensembl"/>
        </authorList>
    </citation>
    <scope>IDENTIFICATION</scope>
</reference>
<dbReference type="Gene3D" id="1.20.5.340">
    <property type="match status" value="1"/>
</dbReference>
<evidence type="ECO:0008006" key="6">
    <source>
        <dbReference type="Google" id="ProtNLM"/>
    </source>
</evidence>
<comment type="similarity">
    <text evidence="1">Belongs to the transposase 22 family.</text>
</comment>
<proteinExistence type="inferred from homology"/>
<feature type="coiled-coil region" evidence="2">
    <location>
        <begin position="41"/>
        <end position="117"/>
    </location>
</feature>
<evidence type="ECO:0000256" key="3">
    <source>
        <dbReference type="SAM" id="MobiDB-lite"/>
    </source>
</evidence>
<evidence type="ECO:0000313" key="5">
    <source>
        <dbReference type="Proteomes" id="UP000008672"/>
    </source>
</evidence>
<keyword evidence="2" id="KW-0175">Coiled coil</keyword>
<evidence type="ECO:0000256" key="2">
    <source>
        <dbReference type="SAM" id="Coils"/>
    </source>
</evidence>
<dbReference type="GeneTree" id="ENSGT01000000216088"/>
<dbReference type="Proteomes" id="UP000008672">
    <property type="component" value="Unassembled WGS sequence"/>
</dbReference>
<dbReference type="FunFam" id="3.30.70.1820:FF:000002">
    <property type="entry name" value="LINE-1 retrotransposable element ORF1 protein"/>
    <property type="match status" value="1"/>
</dbReference>
<dbReference type="Gene3D" id="3.30.70.1820">
    <property type="entry name" value="L1 transposable element, RRM domain"/>
    <property type="match status" value="1"/>
</dbReference>
<evidence type="ECO:0000256" key="1">
    <source>
        <dbReference type="ARBA" id="ARBA00061640"/>
    </source>
</evidence>
<dbReference type="SUPFAM" id="SSF57997">
    <property type="entry name" value="Tropomyosin"/>
    <property type="match status" value="1"/>
</dbReference>
<accession>H3A0R3</accession>
<protein>
    <recommendedName>
        <fullName evidence="6">L1 transposable element RRM domain-containing protein</fullName>
    </recommendedName>
</protein>
<feature type="region of interest" description="Disordered" evidence="3">
    <location>
        <begin position="1"/>
        <end position="31"/>
    </location>
</feature>
<name>H3A0R3_LATCH</name>
<evidence type="ECO:0000313" key="4">
    <source>
        <dbReference type="Ensembl" id="ENSLACP00000003234.1"/>
    </source>
</evidence>
<dbReference type="EMBL" id="AFYH01248605">
    <property type="status" value="NOT_ANNOTATED_CDS"/>
    <property type="molecule type" value="Genomic_DNA"/>
</dbReference>
<dbReference type="STRING" id="7897.ENSLACP00000003234"/>
<feature type="compositionally biased region" description="Basic and acidic residues" evidence="3">
    <location>
        <begin position="1"/>
        <end position="20"/>
    </location>
</feature>
<reference evidence="5" key="1">
    <citation type="submission" date="2011-08" db="EMBL/GenBank/DDBJ databases">
        <title>The draft genome of Latimeria chalumnae.</title>
        <authorList>
            <person name="Di Palma F."/>
            <person name="Alfoldi J."/>
            <person name="Johnson J."/>
            <person name="Berlin A."/>
            <person name="Gnerre S."/>
            <person name="Jaffe D."/>
            <person name="MacCallum I."/>
            <person name="Young S."/>
            <person name="Walker B.J."/>
            <person name="Lander E."/>
            <person name="Lindblad-Toh K."/>
        </authorList>
    </citation>
    <scope>NUCLEOTIDE SEQUENCE [LARGE SCALE GENOMIC DNA]</scope>
    <source>
        <strain evidence="5">Wild caught</strain>
    </source>
</reference>
<sequence length="218" mass="25968">QRKISKFKEKQKKTPEKNLSESETEDMYEEKTKEQCPKWALKLFKNLNDSLQNKMENISMKIEQISQTLDSMKTKLQETEERMCEVENNVDKMKEDLEAKNIKILNLESKLDDFENRTCRNNLRFVGIKEGLEDQDLEGLVKRIFCEILEASDGNEIEIERDHRAPRPKPAPNEKPRHIIMKLLRWGDKEKILKKFRAKKGFTWEDQKIFVTEDFSQE</sequence>
<dbReference type="AlphaFoldDB" id="H3A0R3"/>
<reference evidence="4" key="2">
    <citation type="submission" date="2025-08" db="UniProtKB">
        <authorList>
            <consortium name="Ensembl"/>
        </authorList>
    </citation>
    <scope>IDENTIFICATION</scope>
</reference>
<organism evidence="4 5">
    <name type="scientific">Latimeria chalumnae</name>
    <name type="common">Coelacanth</name>
    <dbReference type="NCBI Taxonomy" id="7897"/>
    <lineage>
        <taxon>Eukaryota</taxon>
        <taxon>Metazoa</taxon>
        <taxon>Chordata</taxon>
        <taxon>Craniata</taxon>
        <taxon>Vertebrata</taxon>
        <taxon>Euteleostomi</taxon>
        <taxon>Coelacanthiformes</taxon>
        <taxon>Coelacanthidae</taxon>
        <taxon>Latimeria</taxon>
    </lineage>
</organism>